<evidence type="ECO:0000256" key="1">
    <source>
        <dbReference type="SAM" id="MobiDB-lite"/>
    </source>
</evidence>
<feature type="region of interest" description="Disordered" evidence="1">
    <location>
        <begin position="63"/>
        <end position="108"/>
    </location>
</feature>
<organism evidence="2 3">
    <name type="scientific">Methyloceanibacter marginalis</name>
    <dbReference type="NCBI Taxonomy" id="1774971"/>
    <lineage>
        <taxon>Bacteria</taxon>
        <taxon>Pseudomonadati</taxon>
        <taxon>Pseudomonadota</taxon>
        <taxon>Alphaproteobacteria</taxon>
        <taxon>Hyphomicrobiales</taxon>
        <taxon>Hyphomicrobiaceae</taxon>
        <taxon>Methyloceanibacter</taxon>
    </lineage>
</organism>
<evidence type="ECO:0000313" key="2">
    <source>
        <dbReference type="EMBL" id="ODS02571.1"/>
    </source>
</evidence>
<comment type="caution">
    <text evidence="2">The sequence shown here is derived from an EMBL/GenBank/DDBJ whole genome shotgun (WGS) entry which is preliminary data.</text>
</comment>
<feature type="region of interest" description="Disordered" evidence="1">
    <location>
        <begin position="1"/>
        <end position="24"/>
    </location>
</feature>
<keyword evidence="3" id="KW-1185">Reference proteome</keyword>
<dbReference type="AlphaFoldDB" id="A0A1E3W9X3"/>
<accession>A0A1E3W9X3</accession>
<sequence>MKAYTYDGPALPSGLTSDPRVKDLTRKVERNRQTFEEPKGEEPKSLFELGGRAVDASRKGLRNAGSAIGIGGSETEVARPPLRHRRPRKRPRPRQRKPRTRAASRARAMTACSLCSAIAAETSEGARLIAQRPLP</sequence>
<reference evidence="2 3" key="1">
    <citation type="journal article" date="2016" name="Environ. Microbiol.">
        <title>New Methyloceanibacter diversity from North Sea sediments includes methanotroph containing solely the soluble methane monooxygenase.</title>
        <authorList>
            <person name="Vekeman B."/>
            <person name="Kerckhof F.M."/>
            <person name="Cremers G."/>
            <person name="de Vos P."/>
            <person name="Vandamme P."/>
            <person name="Boon N."/>
            <person name="Op den Camp H.J."/>
            <person name="Heylen K."/>
        </authorList>
    </citation>
    <scope>NUCLEOTIDE SEQUENCE [LARGE SCALE GENOMIC DNA]</scope>
    <source>
        <strain evidence="2 3">R-67177</strain>
    </source>
</reference>
<gene>
    <name evidence="2" type="ORF">AUC71_14605</name>
</gene>
<dbReference type="Proteomes" id="UP000095042">
    <property type="component" value="Unassembled WGS sequence"/>
</dbReference>
<feature type="compositionally biased region" description="Basic residues" evidence="1">
    <location>
        <begin position="81"/>
        <end position="104"/>
    </location>
</feature>
<dbReference type="EMBL" id="LPWD01000276">
    <property type="protein sequence ID" value="ODS02571.1"/>
    <property type="molecule type" value="Genomic_DNA"/>
</dbReference>
<proteinExistence type="predicted"/>
<name>A0A1E3W9X3_9HYPH</name>
<evidence type="ECO:0000313" key="3">
    <source>
        <dbReference type="Proteomes" id="UP000095042"/>
    </source>
</evidence>
<protein>
    <submittedName>
        <fullName evidence="2">Uncharacterized protein</fullName>
    </submittedName>
</protein>